<keyword evidence="4" id="KW-0539">Nucleus</keyword>
<protein>
    <recommendedName>
        <fullName evidence="8">Zn(2)-C6 fungal-type domain-containing protein</fullName>
    </recommendedName>
</protein>
<dbReference type="PANTHER" id="PTHR38111">
    <property type="entry name" value="ZN(2)-C6 FUNGAL-TYPE DOMAIN-CONTAINING PROTEIN-RELATED"/>
    <property type="match status" value="1"/>
</dbReference>
<dbReference type="Pfam" id="PF11951">
    <property type="entry name" value="Fungal_trans_2"/>
    <property type="match status" value="1"/>
</dbReference>
<gene>
    <name evidence="6" type="ORF">BJX66DRAFT_117230</name>
</gene>
<evidence type="ECO:0008006" key="8">
    <source>
        <dbReference type="Google" id="ProtNLM"/>
    </source>
</evidence>
<keyword evidence="7" id="KW-1185">Reference proteome</keyword>
<dbReference type="InterPro" id="IPR036864">
    <property type="entry name" value="Zn2-C6_fun-type_DNA-bd_sf"/>
</dbReference>
<comment type="caution">
    <text evidence="6">The sequence shown here is derived from an EMBL/GenBank/DDBJ whole genome shotgun (WGS) entry which is preliminary data.</text>
</comment>
<name>A0ABR4GEM4_9EURO</name>
<dbReference type="PANTHER" id="PTHR38111:SF11">
    <property type="entry name" value="TRANSCRIPTION FACTOR DOMAIN-CONTAINING PROTEIN-RELATED"/>
    <property type="match status" value="1"/>
</dbReference>
<keyword evidence="1" id="KW-0805">Transcription regulation</keyword>
<dbReference type="InterPro" id="IPR001138">
    <property type="entry name" value="Zn2Cys6_DnaBD"/>
</dbReference>
<evidence type="ECO:0000256" key="1">
    <source>
        <dbReference type="ARBA" id="ARBA00023015"/>
    </source>
</evidence>
<dbReference type="CDD" id="cd00067">
    <property type="entry name" value="GAL4"/>
    <property type="match status" value="1"/>
</dbReference>
<evidence type="ECO:0000256" key="5">
    <source>
        <dbReference type="SAM" id="MobiDB-lite"/>
    </source>
</evidence>
<evidence type="ECO:0000256" key="2">
    <source>
        <dbReference type="ARBA" id="ARBA00023125"/>
    </source>
</evidence>
<reference evidence="6 7" key="1">
    <citation type="submission" date="2024-07" db="EMBL/GenBank/DDBJ databases">
        <title>Section-level genome sequencing and comparative genomics of Aspergillus sections Usti and Cavernicolus.</title>
        <authorList>
            <consortium name="Lawrence Berkeley National Laboratory"/>
            <person name="Nybo J.L."/>
            <person name="Vesth T.C."/>
            <person name="Theobald S."/>
            <person name="Frisvad J.C."/>
            <person name="Larsen T.O."/>
            <person name="Kjaerboelling I."/>
            <person name="Rothschild-Mancinelli K."/>
            <person name="Lyhne E.K."/>
            <person name="Kogle M.E."/>
            <person name="Barry K."/>
            <person name="Clum A."/>
            <person name="Na H."/>
            <person name="Ledsgaard L."/>
            <person name="Lin J."/>
            <person name="Lipzen A."/>
            <person name="Kuo A."/>
            <person name="Riley R."/>
            <person name="Mondo S."/>
            <person name="Labutti K."/>
            <person name="Haridas S."/>
            <person name="Pangalinan J."/>
            <person name="Salamov A.A."/>
            <person name="Simmons B.A."/>
            <person name="Magnuson J.K."/>
            <person name="Chen J."/>
            <person name="Drula E."/>
            <person name="Henrissat B."/>
            <person name="Wiebenga A."/>
            <person name="Lubbers R.J."/>
            <person name="Gomes A.C."/>
            <person name="Makela M.R."/>
            <person name="Stajich J."/>
            <person name="Grigoriev I.V."/>
            <person name="Mortensen U.H."/>
            <person name="De Vries R.P."/>
            <person name="Baker S.E."/>
            <person name="Andersen M.R."/>
        </authorList>
    </citation>
    <scope>NUCLEOTIDE SEQUENCE [LARGE SCALE GENOMIC DNA]</scope>
    <source>
        <strain evidence="6 7">CBS 209.92</strain>
    </source>
</reference>
<feature type="region of interest" description="Disordered" evidence="5">
    <location>
        <begin position="1"/>
        <end position="21"/>
    </location>
</feature>
<evidence type="ECO:0000313" key="6">
    <source>
        <dbReference type="EMBL" id="KAL2796980.1"/>
    </source>
</evidence>
<evidence type="ECO:0000313" key="7">
    <source>
        <dbReference type="Proteomes" id="UP001610563"/>
    </source>
</evidence>
<keyword evidence="3" id="KW-0804">Transcription</keyword>
<proteinExistence type="predicted"/>
<accession>A0ABR4GEM4</accession>
<dbReference type="InterPro" id="IPR021858">
    <property type="entry name" value="Fun_TF"/>
</dbReference>
<feature type="region of interest" description="Disordered" evidence="5">
    <location>
        <begin position="86"/>
        <end position="107"/>
    </location>
</feature>
<dbReference type="EMBL" id="JBFTWV010000022">
    <property type="protein sequence ID" value="KAL2796980.1"/>
    <property type="molecule type" value="Genomic_DNA"/>
</dbReference>
<dbReference type="Proteomes" id="UP001610563">
    <property type="component" value="Unassembled WGS sequence"/>
</dbReference>
<dbReference type="Gene3D" id="4.10.240.10">
    <property type="entry name" value="Zn(2)-C6 fungal-type DNA-binding domain"/>
    <property type="match status" value="1"/>
</dbReference>
<evidence type="ECO:0000256" key="4">
    <source>
        <dbReference type="ARBA" id="ARBA00023242"/>
    </source>
</evidence>
<evidence type="ECO:0000256" key="3">
    <source>
        <dbReference type="ARBA" id="ARBA00023163"/>
    </source>
</evidence>
<keyword evidence="2" id="KW-0238">DNA-binding</keyword>
<organism evidence="6 7">
    <name type="scientific">Aspergillus keveii</name>
    <dbReference type="NCBI Taxonomy" id="714993"/>
    <lineage>
        <taxon>Eukaryota</taxon>
        <taxon>Fungi</taxon>
        <taxon>Dikarya</taxon>
        <taxon>Ascomycota</taxon>
        <taxon>Pezizomycotina</taxon>
        <taxon>Eurotiomycetes</taxon>
        <taxon>Eurotiomycetidae</taxon>
        <taxon>Eurotiales</taxon>
        <taxon>Aspergillaceae</taxon>
        <taxon>Aspergillus</taxon>
        <taxon>Aspergillus subgen. Nidulantes</taxon>
    </lineage>
</organism>
<sequence length="577" mass="64155">MPGVPSGRGCDNCRKSKKKVRHRIRGEPHNGRVRNYRLLVPLLTWLSRLSQCDEVKPICTRCARRGLECIGAGEKRYKFMEDGPTALARKRSPNRNGKPAAENNPPFLVKTAPSNHTTLLGQALGDAILTKDLRYNLLWAYGGYLLAVPSRLGINEALDTAVDALVTAHRTFSSRKEITVTSLTKYSRALTALRSCLDNPKTASSSETLCAVSLLLVIQHIHGYQDMKWTGHAEGAAKVLKARKSCKPRDHFERILLLSLRGPVLFEGLFNPNIQFSADEWKELVENELDTGTPEGTMLAYLARIPNILNRVRTNTNGHIGLLELQAEMKELYTKTRAICTDFAAELAAIEANKSITPSKLPPMLLHAHVQRMYGLCITITLYMNYALVAIRTVDHSLATDATFLAFEMLDIAEKAAKYRPFGAAYVTIGLLAALMTVNNEALKTLLKASIIDYQQDFRQPQLDKLTMESNFQWLDPFRTLDLLGNYGITDDCLETEQNAMYTPLTSGLNYGADSGSDFTPEFTPEFTPDLGTDFAAEFPAVLTPDSTSEILSDTNYELPADLTLELTSDMNIKLRV</sequence>
<dbReference type="InterPro" id="IPR053178">
    <property type="entry name" value="Osmoadaptation_assoc"/>
</dbReference>